<keyword evidence="1" id="KW-0175">Coiled coil</keyword>
<evidence type="ECO:0000259" key="2">
    <source>
        <dbReference type="PROSITE" id="PS50943"/>
    </source>
</evidence>
<dbReference type="RefSeq" id="WP_131927252.1">
    <property type="nucleotide sequence ID" value="NZ_SLXB01000027.1"/>
</dbReference>
<dbReference type="CDD" id="cd00093">
    <property type="entry name" value="HTH_XRE"/>
    <property type="match status" value="1"/>
</dbReference>
<comment type="caution">
    <text evidence="3">The sequence shown here is derived from an EMBL/GenBank/DDBJ whole genome shotgun (WGS) entry which is preliminary data.</text>
</comment>
<dbReference type="Proteomes" id="UP000295600">
    <property type="component" value="Unassembled WGS sequence"/>
</dbReference>
<dbReference type="InterPro" id="IPR010982">
    <property type="entry name" value="Lambda_DNA-bd_dom_sf"/>
</dbReference>
<reference evidence="3 4" key="1">
    <citation type="submission" date="2019-03" db="EMBL/GenBank/DDBJ databases">
        <title>Genomic Encyclopedia of Type Strains, Phase IV (KMG-IV): sequencing the most valuable type-strain genomes for metagenomic binning, comparative biology and taxonomic classification.</title>
        <authorList>
            <person name="Goeker M."/>
        </authorList>
    </citation>
    <scope>NUCLEOTIDE SEQUENCE [LARGE SCALE GENOMIC DNA]</scope>
    <source>
        <strain evidence="3 4">DSM 23917</strain>
    </source>
</reference>
<dbReference type="PROSITE" id="PS50943">
    <property type="entry name" value="HTH_CROC1"/>
    <property type="match status" value="1"/>
</dbReference>
<dbReference type="GO" id="GO:0003677">
    <property type="term" value="F:DNA binding"/>
    <property type="evidence" value="ECO:0007669"/>
    <property type="project" value="InterPro"/>
</dbReference>
<evidence type="ECO:0000313" key="4">
    <source>
        <dbReference type="Proteomes" id="UP000295600"/>
    </source>
</evidence>
<proteinExistence type="predicted"/>
<accession>A0A4R2LKY5</accession>
<feature type="domain" description="HTH cro/C1-type" evidence="2">
    <location>
        <begin position="7"/>
        <end position="61"/>
    </location>
</feature>
<dbReference type="InterPro" id="IPR001387">
    <property type="entry name" value="Cro/C1-type_HTH"/>
</dbReference>
<name>A0A4R2LKY5_9BACE</name>
<dbReference type="Pfam" id="PF12844">
    <property type="entry name" value="HTH_19"/>
    <property type="match status" value="1"/>
</dbReference>
<dbReference type="EMBL" id="SLXB01000027">
    <property type="protein sequence ID" value="TCO88119.1"/>
    <property type="molecule type" value="Genomic_DNA"/>
</dbReference>
<feature type="coiled-coil region" evidence="1">
    <location>
        <begin position="90"/>
        <end position="124"/>
    </location>
</feature>
<evidence type="ECO:0000256" key="1">
    <source>
        <dbReference type="SAM" id="Coils"/>
    </source>
</evidence>
<dbReference type="AlphaFoldDB" id="A0A4R2LKY5"/>
<sequence length="124" mass="14416">MFNPDKIRRLFEDRKISQAQFIKDTNISKSNLYVWLNNTSIPGADNLEIIADYFNVPMDYFFDRSVDWPNISIGHQVKGNGNKVSGDVTISECRKEIAHLNALIEEKERVINEKERTIQILMNK</sequence>
<dbReference type="SUPFAM" id="SSF47413">
    <property type="entry name" value="lambda repressor-like DNA-binding domains"/>
    <property type="match status" value="1"/>
</dbReference>
<evidence type="ECO:0000313" key="3">
    <source>
        <dbReference type="EMBL" id="TCO88119.1"/>
    </source>
</evidence>
<gene>
    <name evidence="3" type="ORF">EV202_1272</name>
</gene>
<organism evidence="3 4">
    <name type="scientific">Prevotella heparinolytica</name>
    <dbReference type="NCBI Taxonomy" id="28113"/>
    <lineage>
        <taxon>Bacteria</taxon>
        <taxon>Pseudomonadati</taxon>
        <taxon>Bacteroidota</taxon>
        <taxon>Bacteroidia</taxon>
        <taxon>Bacteroidales</taxon>
        <taxon>Bacteroidaceae</taxon>
        <taxon>Bacteroides</taxon>
    </lineage>
</organism>
<dbReference type="Gene3D" id="1.10.260.40">
    <property type="entry name" value="lambda repressor-like DNA-binding domains"/>
    <property type="match status" value="1"/>
</dbReference>
<protein>
    <submittedName>
        <fullName evidence="3">Transcriptional regulator with XRE-family HTH domain</fullName>
    </submittedName>
</protein>
<dbReference type="SMART" id="SM00530">
    <property type="entry name" value="HTH_XRE"/>
    <property type="match status" value="1"/>
</dbReference>